<feature type="domain" description="Concentrative nucleoside transporter N-terminal" evidence="8">
    <location>
        <begin position="15"/>
        <end position="86"/>
    </location>
</feature>
<organism evidence="11 12">
    <name type="scientific">Dreissena polymorpha</name>
    <name type="common">Zebra mussel</name>
    <name type="synonym">Mytilus polymorpha</name>
    <dbReference type="NCBI Taxonomy" id="45954"/>
    <lineage>
        <taxon>Eukaryota</taxon>
        <taxon>Metazoa</taxon>
        <taxon>Spiralia</taxon>
        <taxon>Lophotrochozoa</taxon>
        <taxon>Mollusca</taxon>
        <taxon>Bivalvia</taxon>
        <taxon>Autobranchia</taxon>
        <taxon>Heteroconchia</taxon>
        <taxon>Euheterodonta</taxon>
        <taxon>Imparidentia</taxon>
        <taxon>Neoheterodontei</taxon>
        <taxon>Myida</taxon>
        <taxon>Dreissenoidea</taxon>
        <taxon>Dreissenidae</taxon>
        <taxon>Dreissena</taxon>
    </lineage>
</organism>
<sequence>MDIWDEWHKWTPVGGLAFFVIISVIFSTNFRKINWVTVIWGVLLQFALGLLILRWEPGFRACQWFGDQVTAFLAHTDRGSSFVFGEKYLDHPVAFKILPVVVFFSAVVSVLYYVGAMQAVIRGIACVLQWSLNTTPIESFATAAHIFIGQVESSVALRPFWTRLTESEIHAVMTGGFATVAGTVIAAYVEFGVRAEHVISASFMSAPAALAIAKISVPETQISNIKTQNEIKLPSGQETNLIEALSVGATMAIKLIAYVVVNLIAFISILGFLDDILGYLGSKVNFPELSFQLVCSYVFMPLAAMIGVDWADTRLVGALIGKKVVINEFLAYIDLGTMIKGRTLSDRSAILATYCLCGFGSIPALGINLGALSSAAPDRRSDFARLILRAMINGNIACFMTACVAGLLYQSSADPGINGGYFNSTNSSVANTNSTTVFNTEDFIMSTTSIG</sequence>
<dbReference type="Pfam" id="PF07662">
    <property type="entry name" value="Nucleos_tra2_C"/>
    <property type="match status" value="1"/>
</dbReference>
<keyword evidence="12" id="KW-1185">Reference proteome</keyword>
<feature type="transmembrane region" description="Helical" evidence="7">
    <location>
        <begin position="289"/>
        <end position="308"/>
    </location>
</feature>
<evidence type="ECO:0000256" key="1">
    <source>
        <dbReference type="ARBA" id="ARBA00004651"/>
    </source>
</evidence>
<dbReference type="Proteomes" id="UP000828390">
    <property type="component" value="Unassembled WGS sequence"/>
</dbReference>
<dbReference type="InterPro" id="IPR002668">
    <property type="entry name" value="CNT_N_dom"/>
</dbReference>
<dbReference type="Pfam" id="PF01773">
    <property type="entry name" value="Nucleos_tra2_N"/>
    <property type="match status" value="1"/>
</dbReference>
<reference evidence="11" key="1">
    <citation type="journal article" date="2019" name="bioRxiv">
        <title>The Genome of the Zebra Mussel, Dreissena polymorpha: A Resource for Invasive Species Research.</title>
        <authorList>
            <person name="McCartney M.A."/>
            <person name="Auch B."/>
            <person name="Kono T."/>
            <person name="Mallez S."/>
            <person name="Zhang Y."/>
            <person name="Obille A."/>
            <person name="Becker A."/>
            <person name="Abrahante J.E."/>
            <person name="Garbe J."/>
            <person name="Badalamenti J.P."/>
            <person name="Herman A."/>
            <person name="Mangelson H."/>
            <person name="Liachko I."/>
            <person name="Sullivan S."/>
            <person name="Sone E.D."/>
            <person name="Koren S."/>
            <person name="Silverstein K.A.T."/>
            <person name="Beckman K.B."/>
            <person name="Gohl D.M."/>
        </authorList>
    </citation>
    <scope>NUCLEOTIDE SEQUENCE</scope>
    <source>
        <strain evidence="11">Duluth1</strain>
        <tissue evidence="11">Whole animal</tissue>
    </source>
</reference>
<dbReference type="AlphaFoldDB" id="A0A9D4NA64"/>
<gene>
    <name evidence="11" type="ORF">DPMN_015953</name>
</gene>
<keyword evidence="5 7" id="KW-1133">Transmembrane helix</keyword>
<dbReference type="GO" id="GO:0005886">
    <property type="term" value="C:plasma membrane"/>
    <property type="evidence" value="ECO:0007669"/>
    <property type="project" value="UniProtKB-SubCell"/>
</dbReference>
<evidence type="ECO:0000256" key="4">
    <source>
        <dbReference type="ARBA" id="ARBA00022692"/>
    </source>
</evidence>
<feature type="domain" description="Concentrative nucleoside transporter C-terminal" evidence="9">
    <location>
        <begin position="197"/>
        <end position="406"/>
    </location>
</feature>
<evidence type="ECO:0000256" key="3">
    <source>
        <dbReference type="ARBA" id="ARBA00022475"/>
    </source>
</evidence>
<dbReference type="PANTHER" id="PTHR10590:SF4">
    <property type="entry name" value="SOLUTE CARRIER FAMILY 28 MEMBER 3"/>
    <property type="match status" value="1"/>
</dbReference>
<keyword evidence="6 7" id="KW-0472">Membrane</keyword>
<reference evidence="11" key="2">
    <citation type="submission" date="2020-11" db="EMBL/GenBank/DDBJ databases">
        <authorList>
            <person name="McCartney M.A."/>
            <person name="Auch B."/>
            <person name="Kono T."/>
            <person name="Mallez S."/>
            <person name="Becker A."/>
            <person name="Gohl D.M."/>
            <person name="Silverstein K.A.T."/>
            <person name="Koren S."/>
            <person name="Bechman K.B."/>
            <person name="Herman A."/>
            <person name="Abrahante J.E."/>
            <person name="Garbe J."/>
        </authorList>
    </citation>
    <scope>NUCLEOTIDE SEQUENCE</scope>
    <source>
        <strain evidence="11">Duluth1</strain>
        <tissue evidence="11">Whole animal</tissue>
    </source>
</reference>
<evidence type="ECO:0000313" key="11">
    <source>
        <dbReference type="EMBL" id="KAH3891845.1"/>
    </source>
</evidence>
<name>A0A9D4NA64_DREPO</name>
<comment type="subcellular location">
    <subcellularLocation>
        <location evidence="1">Cell membrane</location>
        <topology evidence="1">Multi-pass membrane protein</topology>
    </subcellularLocation>
</comment>
<feature type="transmembrane region" description="Helical" evidence="7">
    <location>
        <begin position="37"/>
        <end position="55"/>
    </location>
</feature>
<evidence type="ECO:0000256" key="7">
    <source>
        <dbReference type="SAM" id="Phobius"/>
    </source>
</evidence>
<evidence type="ECO:0000259" key="8">
    <source>
        <dbReference type="Pfam" id="PF01773"/>
    </source>
</evidence>
<dbReference type="Pfam" id="PF07670">
    <property type="entry name" value="Gate"/>
    <property type="match status" value="1"/>
</dbReference>
<evidence type="ECO:0000313" key="12">
    <source>
        <dbReference type="Proteomes" id="UP000828390"/>
    </source>
</evidence>
<keyword evidence="3" id="KW-1003">Cell membrane</keyword>
<dbReference type="PANTHER" id="PTHR10590">
    <property type="entry name" value="SODIUM/NUCLEOSIDE COTRANSPORTER"/>
    <property type="match status" value="1"/>
</dbReference>
<evidence type="ECO:0008006" key="13">
    <source>
        <dbReference type="Google" id="ProtNLM"/>
    </source>
</evidence>
<protein>
    <recommendedName>
        <fullName evidence="13">Sodium/nucleoside cotransporter</fullName>
    </recommendedName>
</protein>
<evidence type="ECO:0000256" key="5">
    <source>
        <dbReference type="ARBA" id="ARBA00022989"/>
    </source>
</evidence>
<keyword evidence="4 7" id="KW-0812">Transmembrane</keyword>
<dbReference type="InterPro" id="IPR011642">
    <property type="entry name" value="Gate_dom"/>
</dbReference>
<dbReference type="InterPro" id="IPR008276">
    <property type="entry name" value="C_nuclsd_transpt"/>
</dbReference>
<feature type="transmembrane region" description="Helical" evidence="7">
    <location>
        <begin position="12"/>
        <end position="30"/>
    </location>
</feature>
<feature type="transmembrane region" description="Helical" evidence="7">
    <location>
        <begin position="387"/>
        <end position="409"/>
    </location>
</feature>
<feature type="transmembrane region" description="Helical" evidence="7">
    <location>
        <begin position="348"/>
        <end position="367"/>
    </location>
</feature>
<dbReference type="EMBL" id="JAIWYP010000001">
    <property type="protein sequence ID" value="KAH3891845.1"/>
    <property type="molecule type" value="Genomic_DNA"/>
</dbReference>
<evidence type="ECO:0000256" key="2">
    <source>
        <dbReference type="ARBA" id="ARBA00009033"/>
    </source>
</evidence>
<dbReference type="GO" id="GO:0005415">
    <property type="term" value="F:nucleoside:sodium symporter activity"/>
    <property type="evidence" value="ECO:0007669"/>
    <property type="project" value="TreeGrafter"/>
</dbReference>
<evidence type="ECO:0000259" key="9">
    <source>
        <dbReference type="Pfam" id="PF07662"/>
    </source>
</evidence>
<dbReference type="InterPro" id="IPR011657">
    <property type="entry name" value="CNT_C_dom"/>
</dbReference>
<evidence type="ECO:0000256" key="6">
    <source>
        <dbReference type="ARBA" id="ARBA00023136"/>
    </source>
</evidence>
<dbReference type="OrthoDB" id="6075923at2759"/>
<proteinExistence type="inferred from homology"/>
<accession>A0A9D4NA64</accession>
<feature type="transmembrane region" description="Helical" evidence="7">
    <location>
        <begin position="93"/>
        <end position="114"/>
    </location>
</feature>
<comment type="caution">
    <text evidence="11">The sequence shown here is derived from an EMBL/GenBank/DDBJ whole genome shotgun (WGS) entry which is preliminary data.</text>
</comment>
<feature type="domain" description="Nucleoside transporter/FeoB GTPase Gate" evidence="10">
    <location>
        <begin position="94"/>
        <end position="191"/>
    </location>
</feature>
<feature type="transmembrane region" description="Helical" evidence="7">
    <location>
        <begin position="255"/>
        <end position="273"/>
    </location>
</feature>
<comment type="similarity">
    <text evidence="2">Belongs to the concentrative nucleoside transporter (CNT) (TC 2.A.41) family.</text>
</comment>
<evidence type="ECO:0000259" key="10">
    <source>
        <dbReference type="Pfam" id="PF07670"/>
    </source>
</evidence>